<comment type="caution">
    <text evidence="1">The sequence shown here is derived from an EMBL/GenBank/DDBJ whole genome shotgun (WGS) entry which is preliminary data.</text>
</comment>
<accession>A0A8K0K4G2</accession>
<reference evidence="1" key="2">
    <citation type="submission" date="2017-10" db="EMBL/GenBank/DDBJ databases">
        <title>Ladona fulva Genome sequencing and assembly.</title>
        <authorList>
            <person name="Murali S."/>
            <person name="Richards S."/>
            <person name="Bandaranaike D."/>
            <person name="Bellair M."/>
            <person name="Blankenburg K."/>
            <person name="Chao H."/>
            <person name="Dinh H."/>
            <person name="Doddapaneni H."/>
            <person name="Dugan-Rocha S."/>
            <person name="Elkadiri S."/>
            <person name="Gnanaolivu R."/>
            <person name="Hernandez B."/>
            <person name="Skinner E."/>
            <person name="Javaid M."/>
            <person name="Lee S."/>
            <person name="Li M."/>
            <person name="Ming W."/>
            <person name="Munidasa M."/>
            <person name="Muniz J."/>
            <person name="Nguyen L."/>
            <person name="Hughes D."/>
            <person name="Osuji N."/>
            <person name="Pu L.-L."/>
            <person name="Puazo M."/>
            <person name="Qu C."/>
            <person name="Quiroz J."/>
            <person name="Raj R."/>
            <person name="Weissenberger G."/>
            <person name="Xin Y."/>
            <person name="Zou X."/>
            <person name="Han Y."/>
            <person name="Worley K."/>
            <person name="Muzny D."/>
            <person name="Gibbs R."/>
        </authorList>
    </citation>
    <scope>NUCLEOTIDE SEQUENCE</scope>
    <source>
        <strain evidence="1">Sampled in the wild</strain>
    </source>
</reference>
<reference evidence="1" key="1">
    <citation type="submission" date="2013-04" db="EMBL/GenBank/DDBJ databases">
        <authorList>
            <person name="Qu J."/>
            <person name="Murali S.C."/>
            <person name="Bandaranaike D."/>
            <person name="Bellair M."/>
            <person name="Blankenburg K."/>
            <person name="Chao H."/>
            <person name="Dinh H."/>
            <person name="Doddapaneni H."/>
            <person name="Downs B."/>
            <person name="Dugan-Rocha S."/>
            <person name="Elkadiri S."/>
            <person name="Gnanaolivu R.D."/>
            <person name="Hernandez B."/>
            <person name="Javaid M."/>
            <person name="Jayaseelan J.C."/>
            <person name="Lee S."/>
            <person name="Li M."/>
            <person name="Ming W."/>
            <person name="Munidasa M."/>
            <person name="Muniz J."/>
            <person name="Nguyen L."/>
            <person name="Ongeri F."/>
            <person name="Osuji N."/>
            <person name="Pu L.-L."/>
            <person name="Puazo M."/>
            <person name="Qu C."/>
            <person name="Quiroz J."/>
            <person name="Raj R."/>
            <person name="Weissenberger G."/>
            <person name="Xin Y."/>
            <person name="Zou X."/>
            <person name="Han Y."/>
            <person name="Richards S."/>
            <person name="Worley K."/>
            <person name="Muzny D."/>
            <person name="Gibbs R."/>
        </authorList>
    </citation>
    <scope>NUCLEOTIDE SEQUENCE</scope>
    <source>
        <strain evidence="1">Sampled in the wild</strain>
    </source>
</reference>
<dbReference type="Proteomes" id="UP000792457">
    <property type="component" value="Unassembled WGS sequence"/>
</dbReference>
<organism evidence="1 2">
    <name type="scientific">Ladona fulva</name>
    <name type="common">Scarce chaser dragonfly</name>
    <name type="synonym">Libellula fulva</name>
    <dbReference type="NCBI Taxonomy" id="123851"/>
    <lineage>
        <taxon>Eukaryota</taxon>
        <taxon>Metazoa</taxon>
        <taxon>Ecdysozoa</taxon>
        <taxon>Arthropoda</taxon>
        <taxon>Hexapoda</taxon>
        <taxon>Insecta</taxon>
        <taxon>Pterygota</taxon>
        <taxon>Palaeoptera</taxon>
        <taxon>Odonata</taxon>
        <taxon>Epiprocta</taxon>
        <taxon>Anisoptera</taxon>
        <taxon>Libelluloidea</taxon>
        <taxon>Libellulidae</taxon>
        <taxon>Ladona</taxon>
    </lineage>
</organism>
<evidence type="ECO:0000313" key="2">
    <source>
        <dbReference type="Proteomes" id="UP000792457"/>
    </source>
</evidence>
<gene>
    <name evidence="1" type="ORF">J437_LFUL000691</name>
</gene>
<name>A0A8K0K4G2_LADFU</name>
<sequence>MGEKQPEKSLEIPGLERNELNVPKLNHFPSNENKNSMPFILPGDEVFVLS</sequence>
<dbReference type="EMBL" id="KZ308327">
    <property type="protein sequence ID" value="KAG8227591.1"/>
    <property type="molecule type" value="Genomic_DNA"/>
</dbReference>
<dbReference type="AlphaFoldDB" id="A0A8K0K4G2"/>
<proteinExistence type="predicted"/>
<keyword evidence="2" id="KW-1185">Reference proteome</keyword>
<protein>
    <submittedName>
        <fullName evidence="1">Uncharacterized protein</fullName>
    </submittedName>
</protein>
<evidence type="ECO:0000313" key="1">
    <source>
        <dbReference type="EMBL" id="KAG8227591.1"/>
    </source>
</evidence>